<evidence type="ECO:0000313" key="1">
    <source>
        <dbReference type="EMBL" id="MBW82292.1"/>
    </source>
</evidence>
<reference evidence="1" key="1">
    <citation type="submission" date="2018-02" db="EMBL/GenBank/DDBJ databases">
        <title>Rhizophora mucronata_Transcriptome.</title>
        <authorList>
            <person name="Meera S.P."/>
            <person name="Sreeshan A."/>
            <person name="Augustine A."/>
        </authorList>
    </citation>
    <scope>NUCLEOTIDE SEQUENCE</scope>
    <source>
        <tissue evidence="1">Leaf</tissue>
    </source>
</reference>
<organism evidence="1">
    <name type="scientific">Rhizophora mucronata</name>
    <name type="common">Asiatic mangrove</name>
    <dbReference type="NCBI Taxonomy" id="61149"/>
    <lineage>
        <taxon>Eukaryota</taxon>
        <taxon>Viridiplantae</taxon>
        <taxon>Streptophyta</taxon>
        <taxon>Embryophyta</taxon>
        <taxon>Tracheophyta</taxon>
        <taxon>Spermatophyta</taxon>
        <taxon>Magnoliopsida</taxon>
        <taxon>eudicotyledons</taxon>
        <taxon>Gunneridae</taxon>
        <taxon>Pentapetalae</taxon>
        <taxon>rosids</taxon>
        <taxon>fabids</taxon>
        <taxon>Malpighiales</taxon>
        <taxon>Rhizophoraceae</taxon>
        <taxon>Rhizophora</taxon>
    </lineage>
</organism>
<name>A0A2P2IM34_RHIMU</name>
<accession>A0A2P2IM34</accession>
<sequence length="10" mass="1017">MCIVDPGLLG</sequence>
<proteinExistence type="predicted"/>
<dbReference type="EMBL" id="GGEC01001809">
    <property type="protein sequence ID" value="MBW82292.1"/>
    <property type="molecule type" value="Transcribed_RNA"/>
</dbReference>
<protein>
    <submittedName>
        <fullName evidence="1">Uncharacterized protein</fullName>
    </submittedName>
</protein>